<name>A0A6J5ZC73_9ZZZZ</name>
<dbReference type="AlphaFoldDB" id="A0A6J5ZC73"/>
<protein>
    <submittedName>
        <fullName evidence="1">Unannotated protein</fullName>
    </submittedName>
</protein>
<dbReference type="EMBL" id="CAESAJ010000080">
    <property type="protein sequence ID" value="CAB4339046.1"/>
    <property type="molecule type" value="Genomic_DNA"/>
</dbReference>
<accession>A0A6J5ZC73</accession>
<sequence>MDITGKFVVAVIMRDETRIWTTDAARGEEPTTIHPALDQHKHVREAQHHGGHDSSKSEKPYYEAISAALSPAAEILLIGHGTGKGNSMLTFVQHLERHHQDVAKKIVGAVDENIVAMTEPELLAAARSWIKAHRTFI</sequence>
<evidence type="ECO:0000313" key="1">
    <source>
        <dbReference type="EMBL" id="CAB4339046.1"/>
    </source>
</evidence>
<reference evidence="1" key="1">
    <citation type="submission" date="2020-05" db="EMBL/GenBank/DDBJ databases">
        <authorList>
            <person name="Chiriac C."/>
            <person name="Salcher M."/>
            <person name="Ghai R."/>
            <person name="Kavagutti S V."/>
        </authorList>
    </citation>
    <scope>NUCLEOTIDE SEQUENCE</scope>
</reference>
<organism evidence="1">
    <name type="scientific">freshwater metagenome</name>
    <dbReference type="NCBI Taxonomy" id="449393"/>
    <lineage>
        <taxon>unclassified sequences</taxon>
        <taxon>metagenomes</taxon>
        <taxon>ecological metagenomes</taxon>
    </lineage>
</organism>
<proteinExistence type="predicted"/>
<gene>
    <name evidence="1" type="ORF">UFOPK3770_00803</name>
</gene>